<accession>A0ABS4D470</accession>
<dbReference type="InterPro" id="IPR050834">
    <property type="entry name" value="Glycosyltransf_2"/>
</dbReference>
<reference evidence="5 6" key="1">
    <citation type="submission" date="2021-03" db="EMBL/GenBank/DDBJ databases">
        <authorList>
            <person name="Grouzdev D.S."/>
        </authorList>
    </citation>
    <scope>NUCLEOTIDE SEQUENCE [LARGE SCALE GENOMIC DNA]</scope>
    <source>
        <strain evidence="5 6">M50-1</strain>
    </source>
</reference>
<gene>
    <name evidence="5" type="ORF">EYB53_000845</name>
</gene>
<feature type="domain" description="Glycosyltransferase 2-like" evidence="4">
    <location>
        <begin position="6"/>
        <end position="156"/>
    </location>
</feature>
<comment type="similarity">
    <text evidence="1">Belongs to the glycosyltransferase 2 family.</text>
</comment>
<sequence length="225" mass="24371">MHNLLSVIVPTRNAMPYLPEALASIMAQGYPHLEILVVDGASTDGSREVASAFPQVRLIEQAGTGLGAARNSGLAAARGDLIAFLDADDHWPADSLSMRITYLHAHPDAPYVSGYVQRFVEPGTPEPAAYANGWLDQPVPGYTPGAVLVRRSFCETVGPFDEQLRIGCDSDWLARAQDTGAVLSFVPQLVLHKRIHTSNLSASIAAYQRELLTVARRSLQRRGVI</sequence>
<dbReference type="Pfam" id="PF00535">
    <property type="entry name" value="Glycos_transf_2"/>
    <property type="match status" value="1"/>
</dbReference>
<dbReference type="EMBL" id="SIJK02000001">
    <property type="protein sequence ID" value="MBP1464243.1"/>
    <property type="molecule type" value="Genomic_DNA"/>
</dbReference>
<dbReference type="CDD" id="cd00761">
    <property type="entry name" value="Glyco_tranf_GTA_type"/>
    <property type="match status" value="1"/>
</dbReference>
<dbReference type="RefSeq" id="WP_135475735.1">
    <property type="nucleotide sequence ID" value="NZ_SIJK02000001.1"/>
</dbReference>
<evidence type="ECO:0000259" key="4">
    <source>
        <dbReference type="Pfam" id="PF00535"/>
    </source>
</evidence>
<evidence type="ECO:0000313" key="5">
    <source>
        <dbReference type="EMBL" id="MBP1464243.1"/>
    </source>
</evidence>
<keyword evidence="3" id="KW-0808">Transferase</keyword>
<comment type="caution">
    <text evidence="5">The sequence shown here is derived from an EMBL/GenBank/DDBJ whole genome shotgun (WGS) entry which is preliminary data.</text>
</comment>
<dbReference type="SUPFAM" id="SSF53448">
    <property type="entry name" value="Nucleotide-diphospho-sugar transferases"/>
    <property type="match status" value="1"/>
</dbReference>
<keyword evidence="6" id="KW-1185">Reference proteome</keyword>
<protein>
    <submittedName>
        <fullName evidence="5">Glycosyltransferase family 2 protein</fullName>
    </submittedName>
</protein>
<dbReference type="PANTHER" id="PTHR43685:SF5">
    <property type="entry name" value="GLYCOSYLTRANSFERASE EPSE-RELATED"/>
    <property type="match status" value="1"/>
</dbReference>
<dbReference type="Gene3D" id="3.90.550.10">
    <property type="entry name" value="Spore Coat Polysaccharide Biosynthesis Protein SpsA, Chain A"/>
    <property type="match status" value="1"/>
</dbReference>
<evidence type="ECO:0000256" key="1">
    <source>
        <dbReference type="ARBA" id="ARBA00006739"/>
    </source>
</evidence>
<proteinExistence type="inferred from homology"/>
<keyword evidence="2" id="KW-0328">Glycosyltransferase</keyword>
<organism evidence="5 6">
    <name type="scientific">Candidatus Chloroploca mongolica</name>
    <dbReference type="NCBI Taxonomy" id="2528176"/>
    <lineage>
        <taxon>Bacteria</taxon>
        <taxon>Bacillati</taxon>
        <taxon>Chloroflexota</taxon>
        <taxon>Chloroflexia</taxon>
        <taxon>Chloroflexales</taxon>
        <taxon>Chloroflexineae</taxon>
        <taxon>Oscillochloridaceae</taxon>
        <taxon>Candidatus Chloroploca</taxon>
    </lineage>
</organism>
<dbReference type="Proteomes" id="UP001193081">
    <property type="component" value="Unassembled WGS sequence"/>
</dbReference>
<dbReference type="PANTHER" id="PTHR43685">
    <property type="entry name" value="GLYCOSYLTRANSFERASE"/>
    <property type="match status" value="1"/>
</dbReference>
<evidence type="ECO:0000256" key="2">
    <source>
        <dbReference type="ARBA" id="ARBA00022676"/>
    </source>
</evidence>
<evidence type="ECO:0000256" key="3">
    <source>
        <dbReference type="ARBA" id="ARBA00022679"/>
    </source>
</evidence>
<name>A0ABS4D470_9CHLR</name>
<evidence type="ECO:0000313" key="6">
    <source>
        <dbReference type="Proteomes" id="UP001193081"/>
    </source>
</evidence>
<dbReference type="InterPro" id="IPR029044">
    <property type="entry name" value="Nucleotide-diphossugar_trans"/>
</dbReference>
<dbReference type="InterPro" id="IPR001173">
    <property type="entry name" value="Glyco_trans_2-like"/>
</dbReference>